<name>A0A0S7XLH2_9BACT</name>
<dbReference type="Proteomes" id="UP000052020">
    <property type="component" value="Unassembled WGS sequence"/>
</dbReference>
<evidence type="ECO:0000256" key="1">
    <source>
        <dbReference type="SAM" id="MobiDB-lite"/>
    </source>
</evidence>
<accession>A0A0S7XLH2</accession>
<dbReference type="AlphaFoldDB" id="A0A0S7XLH2"/>
<protein>
    <recommendedName>
        <fullName evidence="4">Mechanosensitive ion channel protein MscS</fullName>
    </recommendedName>
</protein>
<evidence type="ECO:0000313" key="2">
    <source>
        <dbReference type="EMBL" id="KPJ63304.1"/>
    </source>
</evidence>
<dbReference type="InterPro" id="IPR011066">
    <property type="entry name" value="MscS_channel_C_sf"/>
</dbReference>
<dbReference type="EMBL" id="LIZY01000088">
    <property type="protein sequence ID" value="KPJ63304.1"/>
    <property type="molecule type" value="Genomic_DNA"/>
</dbReference>
<feature type="region of interest" description="Disordered" evidence="1">
    <location>
        <begin position="43"/>
        <end position="69"/>
    </location>
</feature>
<comment type="caution">
    <text evidence="2">The sequence shown here is derived from an EMBL/GenBank/DDBJ whole genome shotgun (WGS) entry which is preliminary data.</text>
</comment>
<feature type="non-terminal residue" evidence="2">
    <location>
        <position position="1"/>
    </location>
</feature>
<dbReference type="SUPFAM" id="SSF82689">
    <property type="entry name" value="Mechanosensitive channel protein MscS (YggB), C-terminal domain"/>
    <property type="match status" value="1"/>
</dbReference>
<dbReference type="Gene3D" id="3.30.70.100">
    <property type="match status" value="1"/>
</dbReference>
<dbReference type="GO" id="GO:0016020">
    <property type="term" value="C:membrane"/>
    <property type="evidence" value="ECO:0007669"/>
    <property type="project" value="InterPro"/>
</dbReference>
<gene>
    <name evidence="2" type="ORF">AMK68_04020</name>
</gene>
<sequence length="69" mass="7805">FGVQYKLRSEFVKALHRRFKQEGIEIPFPIRTVIMKPAAIEGKAARTATAEPKPAADRPREVLPDDDDD</sequence>
<organism evidence="2 3">
    <name type="scientific">candidate division KD3-62 bacterium DG_56</name>
    <dbReference type="NCBI Taxonomy" id="1704032"/>
    <lineage>
        <taxon>Bacteria</taxon>
        <taxon>candidate division KD3-62</taxon>
    </lineage>
</organism>
<evidence type="ECO:0000313" key="3">
    <source>
        <dbReference type="Proteomes" id="UP000052020"/>
    </source>
</evidence>
<evidence type="ECO:0008006" key="4">
    <source>
        <dbReference type="Google" id="ProtNLM"/>
    </source>
</evidence>
<feature type="compositionally biased region" description="Basic and acidic residues" evidence="1">
    <location>
        <begin position="54"/>
        <end position="63"/>
    </location>
</feature>
<reference evidence="2 3" key="1">
    <citation type="journal article" date="2015" name="Microbiome">
        <title>Genomic resolution of linkages in carbon, nitrogen, and sulfur cycling among widespread estuary sediment bacteria.</title>
        <authorList>
            <person name="Baker B.J."/>
            <person name="Lazar C.S."/>
            <person name="Teske A.P."/>
            <person name="Dick G.J."/>
        </authorList>
    </citation>
    <scope>NUCLEOTIDE SEQUENCE [LARGE SCALE GENOMIC DNA]</scope>
    <source>
        <strain evidence="2">DG_56</strain>
    </source>
</reference>
<proteinExistence type="predicted"/>